<evidence type="ECO:0000256" key="5">
    <source>
        <dbReference type="ARBA" id="ARBA00022692"/>
    </source>
</evidence>
<dbReference type="AlphaFoldDB" id="A0A1D8ARN1"/>
<dbReference type="InterPro" id="IPR018043">
    <property type="entry name" value="Na/Gal_symport_CS"/>
</dbReference>
<dbReference type="InterPro" id="IPR020846">
    <property type="entry name" value="MFS_dom"/>
</dbReference>
<keyword evidence="5 8" id="KW-0812">Transmembrane</keyword>
<reference evidence="10 11" key="1">
    <citation type="submission" date="2016-06" db="EMBL/GenBank/DDBJ databases">
        <title>Three novel species with peptidoglycan cell walls form the new genus Lacunisphaera gen. nov. in the family Opitutaceae of the verrucomicrobial subdivision 4.</title>
        <authorList>
            <person name="Rast P."/>
            <person name="Gloeckner I."/>
            <person name="Jogler M."/>
            <person name="Boedeker C."/>
            <person name="Jeske O."/>
            <person name="Wiegand S."/>
            <person name="Reinhardt R."/>
            <person name="Schumann P."/>
            <person name="Rohde M."/>
            <person name="Spring S."/>
            <person name="Gloeckner F.O."/>
            <person name="Jogler C."/>
        </authorList>
    </citation>
    <scope>NUCLEOTIDE SEQUENCE [LARGE SCALE GENOMIC DNA]</scope>
    <source>
        <strain evidence="10 11">IG16b</strain>
    </source>
</reference>
<keyword evidence="11" id="KW-1185">Reference proteome</keyword>
<evidence type="ECO:0000259" key="9">
    <source>
        <dbReference type="PROSITE" id="PS50850"/>
    </source>
</evidence>
<dbReference type="OrthoDB" id="9762557at2"/>
<gene>
    <name evidence="10" type="primary">yicJ_1</name>
    <name evidence="10" type="ORF">Verru16b_00605</name>
</gene>
<feature type="transmembrane region" description="Helical" evidence="8">
    <location>
        <begin position="340"/>
        <end position="364"/>
    </location>
</feature>
<dbReference type="GO" id="GO:0005886">
    <property type="term" value="C:plasma membrane"/>
    <property type="evidence" value="ECO:0007669"/>
    <property type="project" value="UniProtKB-SubCell"/>
</dbReference>
<comment type="subcellular location">
    <subcellularLocation>
        <location evidence="1">Cell membrane</location>
        <topology evidence="1">Multi-pass membrane protein</topology>
    </subcellularLocation>
</comment>
<comment type="similarity">
    <text evidence="2">Belongs to the sodium:galactoside symporter (TC 2.A.2) family.</text>
</comment>
<dbReference type="EMBL" id="CP016094">
    <property type="protein sequence ID" value="AOS43558.1"/>
    <property type="molecule type" value="Genomic_DNA"/>
</dbReference>
<dbReference type="RefSeq" id="WP_069960896.1">
    <property type="nucleotide sequence ID" value="NZ_CP016094.1"/>
</dbReference>
<dbReference type="PANTHER" id="PTHR11328">
    <property type="entry name" value="MAJOR FACILITATOR SUPERFAMILY DOMAIN-CONTAINING PROTEIN"/>
    <property type="match status" value="1"/>
</dbReference>
<keyword evidence="6 8" id="KW-1133">Transmembrane helix</keyword>
<evidence type="ECO:0000256" key="8">
    <source>
        <dbReference type="SAM" id="Phobius"/>
    </source>
</evidence>
<evidence type="ECO:0000256" key="3">
    <source>
        <dbReference type="ARBA" id="ARBA00022448"/>
    </source>
</evidence>
<protein>
    <submittedName>
        <fullName evidence="10">Inner membrane symporter YicJ</fullName>
    </submittedName>
</protein>
<dbReference type="Proteomes" id="UP000095228">
    <property type="component" value="Chromosome"/>
</dbReference>
<accession>A0A1D8ARN1</accession>
<feature type="transmembrane region" description="Helical" evidence="8">
    <location>
        <begin position="155"/>
        <end position="176"/>
    </location>
</feature>
<organism evidence="10 11">
    <name type="scientific">Lacunisphaera limnophila</name>
    <dbReference type="NCBI Taxonomy" id="1838286"/>
    <lineage>
        <taxon>Bacteria</taxon>
        <taxon>Pseudomonadati</taxon>
        <taxon>Verrucomicrobiota</taxon>
        <taxon>Opitutia</taxon>
        <taxon>Opitutales</taxon>
        <taxon>Opitutaceae</taxon>
        <taxon>Lacunisphaera</taxon>
    </lineage>
</organism>
<keyword evidence="7 8" id="KW-0472">Membrane</keyword>
<dbReference type="GO" id="GO:0006814">
    <property type="term" value="P:sodium ion transport"/>
    <property type="evidence" value="ECO:0007669"/>
    <property type="project" value="InterPro"/>
</dbReference>
<feature type="transmembrane region" description="Helical" evidence="8">
    <location>
        <begin position="393"/>
        <end position="413"/>
    </location>
</feature>
<dbReference type="STRING" id="1838286.Verru16b_00605"/>
<feature type="transmembrane region" description="Helical" evidence="8">
    <location>
        <begin position="188"/>
        <end position="207"/>
    </location>
</feature>
<feature type="transmembrane region" description="Helical" evidence="8">
    <location>
        <begin position="113"/>
        <end position="135"/>
    </location>
</feature>
<feature type="transmembrane region" description="Helical" evidence="8">
    <location>
        <begin position="315"/>
        <end position="334"/>
    </location>
</feature>
<feature type="domain" description="Major facilitator superfamily (MFS) profile" evidence="9">
    <location>
        <begin position="13"/>
        <end position="451"/>
    </location>
</feature>
<dbReference type="Pfam" id="PF13347">
    <property type="entry name" value="MFS_2"/>
    <property type="match status" value="1"/>
</dbReference>
<feature type="transmembrane region" description="Helical" evidence="8">
    <location>
        <begin position="82"/>
        <end position="101"/>
    </location>
</feature>
<proteinExistence type="inferred from homology"/>
<dbReference type="NCBIfam" id="TIGR00792">
    <property type="entry name" value="gph"/>
    <property type="match status" value="1"/>
</dbReference>
<feature type="transmembrane region" description="Helical" evidence="8">
    <location>
        <begin position="42"/>
        <end position="61"/>
    </location>
</feature>
<feature type="transmembrane region" description="Helical" evidence="8">
    <location>
        <begin position="228"/>
        <end position="251"/>
    </location>
</feature>
<evidence type="ECO:0000256" key="6">
    <source>
        <dbReference type="ARBA" id="ARBA00022989"/>
    </source>
</evidence>
<sequence length="473" mass="52363">MTQNQETKLPFREMLAFGCGDFASVLYWQTFMRYLPYYYTEVFGITAGALATMLLISRIWDGVNDPIIGMLADRTESRWGKFRPFILFGCVPFAIFGVLTFTTPDLGMTGKLIWAYLTYNGLMMLYTTVNIPYTALMGVMTSNPVERTRLSSIKFVFAFSAGMVISATLLPMVSALGGDLNPQRGWQLAFAVVGIAAIGFFLITVFGTKERIKPAPEANTSVVRDLKFLVTNNAWVLLLCTTLTWILFIALRSSVSAHYFKYYLYNGSPETPLPFLGREFTLDVLLSSFNTLGQAASVGGVLMVSVIASRFPKKGLFISLFVLQIVNYVAFYFLQPGQLGAIFILEIVGSFFGAPLPVLMWAMYADTADYGEWKSGRRTTALVFSASTMSQKFGWALAAFLAFQLLQFVGFQANVIPSDAVKGSLVSLMSIYPALLGVVSIVIFLFYPLTEKRMIEINTELSARRQKAGPAPA</sequence>
<evidence type="ECO:0000256" key="4">
    <source>
        <dbReference type="ARBA" id="ARBA00022475"/>
    </source>
</evidence>
<dbReference type="SUPFAM" id="SSF103473">
    <property type="entry name" value="MFS general substrate transporter"/>
    <property type="match status" value="1"/>
</dbReference>
<dbReference type="KEGG" id="obg:Verru16b_00605"/>
<keyword evidence="3" id="KW-0813">Transport</keyword>
<dbReference type="InterPro" id="IPR001927">
    <property type="entry name" value="Na/Gal_symport"/>
</dbReference>
<name>A0A1D8ARN1_9BACT</name>
<feature type="transmembrane region" description="Helical" evidence="8">
    <location>
        <begin position="284"/>
        <end position="308"/>
    </location>
</feature>
<evidence type="ECO:0000256" key="1">
    <source>
        <dbReference type="ARBA" id="ARBA00004651"/>
    </source>
</evidence>
<dbReference type="GO" id="GO:0015293">
    <property type="term" value="F:symporter activity"/>
    <property type="evidence" value="ECO:0007669"/>
    <property type="project" value="InterPro"/>
</dbReference>
<dbReference type="GO" id="GO:0008643">
    <property type="term" value="P:carbohydrate transport"/>
    <property type="evidence" value="ECO:0007669"/>
    <property type="project" value="InterPro"/>
</dbReference>
<dbReference type="CDD" id="cd17332">
    <property type="entry name" value="MFS_MelB_like"/>
    <property type="match status" value="1"/>
</dbReference>
<dbReference type="Gene3D" id="1.20.1250.20">
    <property type="entry name" value="MFS general substrate transporter like domains"/>
    <property type="match status" value="1"/>
</dbReference>
<dbReference type="PANTHER" id="PTHR11328:SF24">
    <property type="entry name" value="MAJOR FACILITATOR SUPERFAMILY (MFS) PROFILE DOMAIN-CONTAINING PROTEIN"/>
    <property type="match status" value="1"/>
</dbReference>
<evidence type="ECO:0000256" key="2">
    <source>
        <dbReference type="ARBA" id="ARBA00009617"/>
    </source>
</evidence>
<evidence type="ECO:0000313" key="11">
    <source>
        <dbReference type="Proteomes" id="UP000095228"/>
    </source>
</evidence>
<dbReference type="PROSITE" id="PS50850">
    <property type="entry name" value="MFS"/>
    <property type="match status" value="1"/>
</dbReference>
<dbReference type="InterPro" id="IPR036259">
    <property type="entry name" value="MFS_trans_sf"/>
</dbReference>
<feature type="transmembrane region" description="Helical" evidence="8">
    <location>
        <begin position="12"/>
        <end position="30"/>
    </location>
</feature>
<keyword evidence="4" id="KW-1003">Cell membrane</keyword>
<dbReference type="InterPro" id="IPR039672">
    <property type="entry name" value="MFS_2"/>
</dbReference>
<dbReference type="PROSITE" id="PS00872">
    <property type="entry name" value="NA_GALACTOSIDE_SYMP"/>
    <property type="match status" value="1"/>
</dbReference>
<evidence type="ECO:0000313" key="10">
    <source>
        <dbReference type="EMBL" id="AOS43558.1"/>
    </source>
</evidence>
<evidence type="ECO:0000256" key="7">
    <source>
        <dbReference type="ARBA" id="ARBA00023136"/>
    </source>
</evidence>
<feature type="transmembrane region" description="Helical" evidence="8">
    <location>
        <begin position="425"/>
        <end position="447"/>
    </location>
</feature>